<comment type="caution">
    <text evidence="2">The sequence shown here is derived from an EMBL/GenBank/DDBJ whole genome shotgun (WGS) entry which is preliminary data.</text>
</comment>
<keyword evidence="3" id="KW-1185">Reference proteome</keyword>
<dbReference type="EMBL" id="NJHN03000024">
    <property type="protein sequence ID" value="KAH9424979.1"/>
    <property type="molecule type" value="Genomic_DNA"/>
</dbReference>
<reference evidence="2 3" key="1">
    <citation type="journal article" date="2018" name="J. Allergy Clin. Immunol.">
        <title>High-quality assembly of Dermatophagoides pteronyssinus genome and transcriptome reveals a wide range of novel allergens.</title>
        <authorList>
            <person name="Liu X.Y."/>
            <person name="Yang K.Y."/>
            <person name="Wang M.Q."/>
            <person name="Kwok J.S."/>
            <person name="Zeng X."/>
            <person name="Yang Z."/>
            <person name="Xiao X.J."/>
            <person name="Lau C.P."/>
            <person name="Li Y."/>
            <person name="Huang Z.M."/>
            <person name="Ba J.G."/>
            <person name="Yim A.K."/>
            <person name="Ouyang C.Y."/>
            <person name="Ngai S.M."/>
            <person name="Chan T.F."/>
            <person name="Leung E.L."/>
            <person name="Liu L."/>
            <person name="Liu Z.G."/>
            <person name="Tsui S.K."/>
        </authorList>
    </citation>
    <scope>NUCLEOTIDE SEQUENCE [LARGE SCALE GENOMIC DNA]</scope>
    <source>
        <strain evidence="2">Derp</strain>
    </source>
</reference>
<proteinExistence type="predicted"/>
<organism evidence="2 3">
    <name type="scientific">Dermatophagoides pteronyssinus</name>
    <name type="common">European house dust mite</name>
    <dbReference type="NCBI Taxonomy" id="6956"/>
    <lineage>
        <taxon>Eukaryota</taxon>
        <taxon>Metazoa</taxon>
        <taxon>Ecdysozoa</taxon>
        <taxon>Arthropoda</taxon>
        <taxon>Chelicerata</taxon>
        <taxon>Arachnida</taxon>
        <taxon>Acari</taxon>
        <taxon>Acariformes</taxon>
        <taxon>Sarcoptiformes</taxon>
        <taxon>Astigmata</taxon>
        <taxon>Psoroptidia</taxon>
        <taxon>Analgoidea</taxon>
        <taxon>Pyroglyphidae</taxon>
        <taxon>Dermatophagoidinae</taxon>
        <taxon>Dermatophagoides</taxon>
    </lineage>
</organism>
<reference evidence="2 3" key="2">
    <citation type="journal article" date="2022" name="Mol. Biol. Evol.">
        <title>Comparative Genomics Reveals Insights into the Divergent Evolution of Astigmatic Mites and Household Pest Adaptations.</title>
        <authorList>
            <person name="Xiong Q."/>
            <person name="Wan A.T."/>
            <person name="Liu X."/>
            <person name="Fung C.S."/>
            <person name="Xiao X."/>
            <person name="Malainual N."/>
            <person name="Hou J."/>
            <person name="Wang L."/>
            <person name="Wang M."/>
            <person name="Yang K.Y."/>
            <person name="Cui Y."/>
            <person name="Leung E.L."/>
            <person name="Nong W."/>
            <person name="Shin S.K."/>
            <person name="Au S.W."/>
            <person name="Jeong K.Y."/>
            <person name="Chew F.T."/>
            <person name="Hui J.H."/>
            <person name="Leung T.F."/>
            <person name="Tungtrongchitr A."/>
            <person name="Zhong N."/>
            <person name="Liu Z."/>
            <person name="Tsui S.K."/>
        </authorList>
    </citation>
    <scope>NUCLEOTIDE SEQUENCE [LARGE SCALE GENOMIC DNA]</scope>
    <source>
        <strain evidence="2">Derp</strain>
    </source>
</reference>
<evidence type="ECO:0000313" key="2">
    <source>
        <dbReference type="EMBL" id="KAH9424979.1"/>
    </source>
</evidence>
<gene>
    <name evidence="2" type="ORF">DERP_009203</name>
</gene>
<feature type="region of interest" description="Disordered" evidence="1">
    <location>
        <begin position="24"/>
        <end position="74"/>
    </location>
</feature>
<evidence type="ECO:0000256" key="1">
    <source>
        <dbReference type="SAM" id="MobiDB-lite"/>
    </source>
</evidence>
<feature type="compositionally biased region" description="Basic residues" evidence="1">
    <location>
        <begin position="26"/>
        <end position="46"/>
    </location>
</feature>
<name>A0ABQ8JQY2_DERPT</name>
<evidence type="ECO:0000313" key="3">
    <source>
        <dbReference type="Proteomes" id="UP000887458"/>
    </source>
</evidence>
<feature type="compositionally biased region" description="Polar residues" evidence="1">
    <location>
        <begin position="61"/>
        <end position="74"/>
    </location>
</feature>
<protein>
    <submittedName>
        <fullName evidence="2">Uncharacterized protein</fullName>
    </submittedName>
</protein>
<dbReference type="Proteomes" id="UP000887458">
    <property type="component" value="Unassembled WGS sequence"/>
</dbReference>
<sequence>MIIFHLIISQSIINDVIQKGVDSPFKKKKPRSQHHLKTTRQVLHRPLKVEDDDDDELSFPKQHQAQLGQPDEPNNFTPPGFVLLIGIRIRSFGSRLLALLPDFSGNGCRSDQAFLLRSDLLRKYS</sequence>
<accession>A0ABQ8JQY2</accession>